<dbReference type="EMBL" id="AP024444">
    <property type="protein sequence ID" value="BCS21513.1"/>
    <property type="molecule type" value="Genomic_DNA"/>
</dbReference>
<reference evidence="10" key="2">
    <citation type="submission" date="2021-02" db="EMBL/GenBank/DDBJ databases">
        <title>Aspergillus puulaauensis MK2 genome sequence.</title>
        <authorList>
            <person name="Futagami T."/>
            <person name="Mori K."/>
            <person name="Kadooka C."/>
            <person name="Tanaka T."/>
        </authorList>
    </citation>
    <scope>NUCLEOTIDE SEQUENCE</scope>
    <source>
        <strain evidence="10">MK2</strain>
    </source>
</reference>
<dbReference type="OrthoDB" id="10062876at2759"/>
<feature type="region of interest" description="Disordered" evidence="7">
    <location>
        <begin position="1"/>
        <end position="40"/>
    </location>
</feature>
<feature type="transmembrane region" description="Helical" evidence="8">
    <location>
        <begin position="152"/>
        <end position="171"/>
    </location>
</feature>
<evidence type="ECO:0000256" key="1">
    <source>
        <dbReference type="ARBA" id="ARBA00004141"/>
    </source>
</evidence>
<dbReference type="GO" id="GO:0015171">
    <property type="term" value="F:amino acid transmembrane transporter activity"/>
    <property type="evidence" value="ECO:0007669"/>
    <property type="project" value="TreeGrafter"/>
</dbReference>
<dbReference type="PIRSF" id="PIRSF006060">
    <property type="entry name" value="AA_transporter"/>
    <property type="match status" value="1"/>
</dbReference>
<evidence type="ECO:0000256" key="8">
    <source>
        <dbReference type="SAM" id="Phobius"/>
    </source>
</evidence>
<evidence type="ECO:0000256" key="3">
    <source>
        <dbReference type="ARBA" id="ARBA00022692"/>
    </source>
</evidence>
<evidence type="ECO:0000313" key="11">
    <source>
        <dbReference type="Proteomes" id="UP000654913"/>
    </source>
</evidence>
<dbReference type="GO" id="GO:0016020">
    <property type="term" value="C:membrane"/>
    <property type="evidence" value="ECO:0007669"/>
    <property type="project" value="UniProtKB-SubCell"/>
</dbReference>
<feature type="transmembrane region" description="Helical" evidence="8">
    <location>
        <begin position="277"/>
        <end position="298"/>
    </location>
</feature>
<feature type="transmembrane region" description="Helical" evidence="8">
    <location>
        <begin position="455"/>
        <end position="475"/>
    </location>
</feature>
<dbReference type="PANTHER" id="PTHR43341:SF15">
    <property type="entry name" value="GENERAL AMINO ACID PERMEASE AGP2"/>
    <property type="match status" value="1"/>
</dbReference>
<dbReference type="InterPro" id="IPR004840">
    <property type="entry name" value="Amino_acid_permease_CS"/>
</dbReference>
<reference evidence="10" key="1">
    <citation type="submission" date="2021-01" db="EMBL/GenBank/DDBJ databases">
        <authorList>
            <consortium name="Aspergillus puulaauensis MK2 genome sequencing consortium"/>
            <person name="Kazuki M."/>
            <person name="Futagami T."/>
        </authorList>
    </citation>
    <scope>NUCLEOTIDE SEQUENCE</scope>
    <source>
        <strain evidence="10">MK2</strain>
    </source>
</reference>
<gene>
    <name evidence="10" type="ORF">APUU_21945S</name>
</gene>
<feature type="domain" description="Amino acid permease/ SLC12A" evidence="9">
    <location>
        <begin position="46"/>
        <end position="492"/>
    </location>
</feature>
<evidence type="ECO:0000256" key="2">
    <source>
        <dbReference type="ARBA" id="ARBA00022448"/>
    </source>
</evidence>
<evidence type="ECO:0000256" key="7">
    <source>
        <dbReference type="SAM" id="MobiDB-lite"/>
    </source>
</evidence>
<proteinExistence type="predicted"/>
<dbReference type="Proteomes" id="UP000654913">
    <property type="component" value="Chromosome 2"/>
</dbReference>
<keyword evidence="4" id="KW-0029">Amino-acid transport</keyword>
<dbReference type="RefSeq" id="XP_041553707.1">
    <property type="nucleotide sequence ID" value="XM_041700754.1"/>
</dbReference>
<feature type="transmembrane region" description="Helical" evidence="8">
    <location>
        <begin position="334"/>
        <end position="359"/>
    </location>
</feature>
<evidence type="ECO:0000259" key="9">
    <source>
        <dbReference type="Pfam" id="PF00324"/>
    </source>
</evidence>
<dbReference type="KEGG" id="apuu:APUU_21945S"/>
<name>A0A7R7XIE4_9EURO</name>
<feature type="transmembrane region" description="Helical" evidence="8">
    <location>
        <begin position="47"/>
        <end position="64"/>
    </location>
</feature>
<organism evidence="10 11">
    <name type="scientific">Aspergillus puulaauensis</name>
    <dbReference type="NCBI Taxonomy" id="1220207"/>
    <lineage>
        <taxon>Eukaryota</taxon>
        <taxon>Fungi</taxon>
        <taxon>Dikarya</taxon>
        <taxon>Ascomycota</taxon>
        <taxon>Pezizomycotina</taxon>
        <taxon>Eurotiomycetes</taxon>
        <taxon>Eurotiomycetidae</taxon>
        <taxon>Eurotiales</taxon>
        <taxon>Aspergillaceae</taxon>
        <taxon>Aspergillus</taxon>
    </lineage>
</organism>
<feature type="transmembrane region" description="Helical" evidence="8">
    <location>
        <begin position="512"/>
        <end position="531"/>
    </location>
</feature>
<sequence>MSSKVDAAENEKGNNDRLESNSPEVQQGTVTPVHPETTRRNLKSRHIQLIGIGGTIGTVLYVQIGKGLLNGGPGSLFLAFSIWCTFVLAVTISVAEMVTFMPISSPFIRFAGRYVDDAFGFAAGWNFFIFEAALVPFEVVACNLIIRFWSDAVPVGVIIAIIIVLYAILNLQAVQWYGESEFWAAMGKLLLIIGLIMFTVVTMLGGNPKGDRFGFRYWNTPGAFAELYYTGTLGKFLGFLQCLIQASFTIAGPDYVSMSAGEVQNPRVTMPRAFNTVFYRLTVFFVLGSLCVGILVPFDDKELTDALENGDTGASASPYVVAMNRLGIRVLPHIVNATVLTAAFSAGNAYVYCATRSLYGLALEGKAPRFFAFCTKKGVPVFAVALVLLVALLSFLQLSSSSAVVLDWLVSLVTASQLINFSVMCTTYLCFYRALKAQGICRDNLPYKGILQPYAAWYGLVGTFIMTFVGGYTVFLPLDGFWQVSDFLFSYVVDVTPPLRERNQASRTHLLSYRYTMIGVCPGLYIGWKLVHKTKIKEPSDVDLREGFAEIGEHERTYIPRPSS</sequence>
<dbReference type="InterPro" id="IPR050524">
    <property type="entry name" value="APC_YAT"/>
</dbReference>
<dbReference type="FunFam" id="1.20.1740.10:FF:000006">
    <property type="entry name" value="General amino acid permease"/>
    <property type="match status" value="1"/>
</dbReference>
<dbReference type="GeneID" id="64971518"/>
<evidence type="ECO:0000256" key="4">
    <source>
        <dbReference type="ARBA" id="ARBA00022970"/>
    </source>
</evidence>
<comment type="subcellular location">
    <subcellularLocation>
        <location evidence="1">Membrane</location>
        <topology evidence="1">Multi-pass membrane protein</topology>
    </subcellularLocation>
</comment>
<keyword evidence="2" id="KW-0813">Transport</keyword>
<protein>
    <recommendedName>
        <fullName evidence="9">Amino acid permease/ SLC12A domain-containing protein</fullName>
    </recommendedName>
</protein>
<evidence type="ECO:0000256" key="5">
    <source>
        <dbReference type="ARBA" id="ARBA00022989"/>
    </source>
</evidence>
<feature type="transmembrane region" description="Helical" evidence="8">
    <location>
        <begin position="379"/>
        <end position="398"/>
    </location>
</feature>
<accession>A0A7R7XIE4</accession>
<dbReference type="Gene3D" id="1.20.1740.10">
    <property type="entry name" value="Amino acid/polyamine transporter I"/>
    <property type="match status" value="1"/>
</dbReference>
<dbReference type="PANTHER" id="PTHR43341">
    <property type="entry name" value="AMINO ACID PERMEASE"/>
    <property type="match status" value="1"/>
</dbReference>
<feature type="transmembrane region" description="Helical" evidence="8">
    <location>
        <begin position="183"/>
        <end position="205"/>
    </location>
</feature>
<keyword evidence="5 8" id="KW-1133">Transmembrane helix</keyword>
<feature type="transmembrane region" description="Helical" evidence="8">
    <location>
        <begin position="119"/>
        <end position="146"/>
    </location>
</feature>
<feature type="transmembrane region" description="Helical" evidence="8">
    <location>
        <begin position="418"/>
        <end position="435"/>
    </location>
</feature>
<keyword evidence="3 8" id="KW-0812">Transmembrane</keyword>
<keyword evidence="11" id="KW-1185">Reference proteome</keyword>
<dbReference type="AlphaFoldDB" id="A0A7R7XIE4"/>
<evidence type="ECO:0000256" key="6">
    <source>
        <dbReference type="ARBA" id="ARBA00023136"/>
    </source>
</evidence>
<feature type="compositionally biased region" description="Polar residues" evidence="7">
    <location>
        <begin position="20"/>
        <end position="30"/>
    </location>
</feature>
<dbReference type="InterPro" id="IPR004841">
    <property type="entry name" value="AA-permease/SLC12A_dom"/>
</dbReference>
<dbReference type="PROSITE" id="PS00218">
    <property type="entry name" value="AMINO_ACID_PERMEASE_1"/>
    <property type="match status" value="1"/>
</dbReference>
<keyword evidence="6 8" id="KW-0472">Membrane</keyword>
<dbReference type="Pfam" id="PF00324">
    <property type="entry name" value="AA_permease"/>
    <property type="match status" value="1"/>
</dbReference>
<feature type="transmembrane region" description="Helical" evidence="8">
    <location>
        <begin position="76"/>
        <end position="98"/>
    </location>
</feature>
<feature type="compositionally biased region" description="Basic and acidic residues" evidence="7">
    <location>
        <begin position="1"/>
        <end position="19"/>
    </location>
</feature>
<evidence type="ECO:0000313" key="10">
    <source>
        <dbReference type="EMBL" id="BCS21513.1"/>
    </source>
</evidence>